<feature type="chain" id="PRO_5016266319" evidence="1">
    <location>
        <begin position="23"/>
        <end position="312"/>
    </location>
</feature>
<dbReference type="SUPFAM" id="SSF53850">
    <property type="entry name" value="Periplasmic binding protein-like II"/>
    <property type="match status" value="1"/>
</dbReference>
<reference evidence="4" key="1">
    <citation type="submission" date="2018-05" db="EMBL/GenBank/DDBJ databases">
        <title>Zavarzinia sp. HR-AS.</title>
        <authorList>
            <person name="Lee Y."/>
            <person name="Jeon C.O."/>
        </authorList>
    </citation>
    <scope>NUCLEOTIDE SEQUENCE [LARGE SCALE GENOMIC DNA]</scope>
    <source>
        <strain evidence="4">DSM 1231</strain>
    </source>
</reference>
<feature type="signal peptide" evidence="1">
    <location>
        <begin position="1"/>
        <end position="22"/>
    </location>
</feature>
<dbReference type="Pfam" id="PF09084">
    <property type="entry name" value="NMT1"/>
    <property type="match status" value="1"/>
</dbReference>
<keyword evidence="4" id="KW-1185">Reference proteome</keyword>
<comment type="caution">
    <text evidence="3">The sequence shown here is derived from an EMBL/GenBank/DDBJ whole genome shotgun (WGS) entry which is preliminary data.</text>
</comment>
<dbReference type="Gene3D" id="3.40.190.10">
    <property type="entry name" value="Periplasmic binding protein-like II"/>
    <property type="match status" value="2"/>
</dbReference>
<keyword evidence="1" id="KW-0732">Signal</keyword>
<accession>A0A317DXZ6</accession>
<dbReference type="OrthoDB" id="7431968at2"/>
<dbReference type="Proteomes" id="UP000246077">
    <property type="component" value="Unassembled WGS sequence"/>
</dbReference>
<evidence type="ECO:0000256" key="1">
    <source>
        <dbReference type="SAM" id="SignalP"/>
    </source>
</evidence>
<gene>
    <name evidence="3" type="ORF">DKG75_14075</name>
</gene>
<sequence length="312" mass="32860">MKLLKSLAPALLAAALALPAQAADRLTVLLDWAVNPDHAALFAARAQGYFAAEGLEVELIAPSDPNDPPKLVAAGKADVAVSYQPQLVLLVDQGLPLRRIGTLVDTPLNCLATIADGPVKTLADLKGRRIGYSIAGFEDALLGAMLKDAGLAPGDVELVNVNFALATSLASGQVDAVIGAFRNFEIPEMRLLGKPARIFAVEDHGVPAYDELILVAAADKTADPRLPRFLRALEKGATHVLNHPDAAFAQFVQEHPELNDDLNREAWTLTVPRLAASPAALDPGRFTRIAAFLKEAGLIAEALPAGAYAATP</sequence>
<evidence type="ECO:0000313" key="3">
    <source>
        <dbReference type="EMBL" id="PWR19597.1"/>
    </source>
</evidence>
<evidence type="ECO:0000259" key="2">
    <source>
        <dbReference type="Pfam" id="PF09084"/>
    </source>
</evidence>
<feature type="domain" description="SsuA/THI5-like" evidence="2">
    <location>
        <begin position="35"/>
        <end position="247"/>
    </location>
</feature>
<evidence type="ECO:0000313" key="4">
    <source>
        <dbReference type="Proteomes" id="UP000246077"/>
    </source>
</evidence>
<dbReference type="EMBL" id="QGLF01000004">
    <property type="protein sequence ID" value="PWR19597.1"/>
    <property type="molecule type" value="Genomic_DNA"/>
</dbReference>
<dbReference type="GO" id="GO:0005524">
    <property type="term" value="F:ATP binding"/>
    <property type="evidence" value="ECO:0007669"/>
    <property type="project" value="UniProtKB-KW"/>
</dbReference>
<dbReference type="InterPro" id="IPR015168">
    <property type="entry name" value="SsuA/THI5"/>
</dbReference>
<dbReference type="PANTHER" id="PTHR31528">
    <property type="entry name" value="4-AMINO-5-HYDROXYMETHYL-2-METHYLPYRIMIDINE PHOSPHATE SYNTHASE THI11-RELATED"/>
    <property type="match status" value="1"/>
</dbReference>
<name>A0A317DXZ6_9PROT</name>
<dbReference type="InterPro" id="IPR027939">
    <property type="entry name" value="NMT1/THI5"/>
</dbReference>
<dbReference type="AlphaFoldDB" id="A0A317DXZ6"/>
<keyword evidence="3" id="KW-0067">ATP-binding</keyword>
<protein>
    <submittedName>
        <fullName evidence="3">ABC transporter ATP-binding protein</fullName>
    </submittedName>
</protein>
<proteinExistence type="predicted"/>
<dbReference type="PANTHER" id="PTHR31528:SF3">
    <property type="entry name" value="THIAMINE BIOSYNTHESIS PROTEIN HI_0357-RELATED"/>
    <property type="match status" value="1"/>
</dbReference>
<dbReference type="GO" id="GO:0009228">
    <property type="term" value="P:thiamine biosynthetic process"/>
    <property type="evidence" value="ECO:0007669"/>
    <property type="project" value="InterPro"/>
</dbReference>
<organism evidence="3 4">
    <name type="scientific">Zavarzinia compransoris</name>
    <dbReference type="NCBI Taxonomy" id="1264899"/>
    <lineage>
        <taxon>Bacteria</taxon>
        <taxon>Pseudomonadati</taxon>
        <taxon>Pseudomonadota</taxon>
        <taxon>Alphaproteobacteria</taxon>
        <taxon>Rhodospirillales</taxon>
        <taxon>Zavarziniaceae</taxon>
        <taxon>Zavarzinia</taxon>
    </lineage>
</organism>
<keyword evidence="3" id="KW-0547">Nucleotide-binding</keyword>
<dbReference type="RefSeq" id="WP_109921771.1">
    <property type="nucleotide sequence ID" value="NZ_QGLF01000004.1"/>
</dbReference>